<feature type="transmembrane region" description="Helical" evidence="8">
    <location>
        <begin position="103"/>
        <end position="129"/>
    </location>
</feature>
<feature type="transmembrane region" description="Helical" evidence="8">
    <location>
        <begin position="205"/>
        <end position="227"/>
    </location>
</feature>
<evidence type="ECO:0000256" key="7">
    <source>
        <dbReference type="SAM" id="MobiDB-lite"/>
    </source>
</evidence>
<evidence type="ECO:0000256" key="6">
    <source>
        <dbReference type="ARBA" id="ARBA00023136"/>
    </source>
</evidence>
<feature type="transmembrane region" description="Helical" evidence="8">
    <location>
        <begin position="282"/>
        <end position="310"/>
    </location>
</feature>
<evidence type="ECO:0000256" key="3">
    <source>
        <dbReference type="ARBA" id="ARBA00022475"/>
    </source>
</evidence>
<proteinExistence type="predicted"/>
<feature type="transmembrane region" description="Helical" evidence="8">
    <location>
        <begin position="179"/>
        <end position="199"/>
    </location>
</feature>
<dbReference type="GO" id="GO:0042910">
    <property type="term" value="F:xenobiotic transmembrane transporter activity"/>
    <property type="evidence" value="ECO:0007669"/>
    <property type="project" value="InterPro"/>
</dbReference>
<comment type="subcellular location">
    <subcellularLocation>
        <location evidence="1">Cell inner membrane</location>
        <topology evidence="1">Multi-pass membrane protein</topology>
    </subcellularLocation>
</comment>
<dbReference type="Proteomes" id="UP000193083">
    <property type="component" value="Unassembled WGS sequence"/>
</dbReference>
<dbReference type="PANTHER" id="PTHR43549">
    <property type="entry name" value="MULTIDRUG RESISTANCE PROTEIN YPNP-RELATED"/>
    <property type="match status" value="1"/>
</dbReference>
<feature type="transmembrane region" description="Helical" evidence="8">
    <location>
        <begin position="248"/>
        <end position="270"/>
    </location>
</feature>
<dbReference type="PIRSF" id="PIRSF006603">
    <property type="entry name" value="DinF"/>
    <property type="match status" value="1"/>
</dbReference>
<dbReference type="InterPro" id="IPR002528">
    <property type="entry name" value="MATE_fam"/>
</dbReference>
<dbReference type="InterPro" id="IPR048279">
    <property type="entry name" value="MdtK-like"/>
</dbReference>
<name>A0A1X7NS32_9HYPH</name>
<feature type="transmembrane region" description="Helical" evidence="8">
    <location>
        <begin position="330"/>
        <end position="352"/>
    </location>
</feature>
<dbReference type="AlphaFoldDB" id="A0A1X7NS32"/>
<feature type="transmembrane region" description="Helical" evidence="8">
    <location>
        <begin position="29"/>
        <end position="56"/>
    </location>
</feature>
<feature type="transmembrane region" description="Helical" evidence="8">
    <location>
        <begin position="364"/>
        <end position="388"/>
    </location>
</feature>
<feature type="transmembrane region" description="Helical" evidence="8">
    <location>
        <begin position="149"/>
        <end position="170"/>
    </location>
</feature>
<feature type="transmembrane region" description="Helical" evidence="8">
    <location>
        <begin position="400"/>
        <end position="421"/>
    </location>
</feature>
<feature type="transmembrane region" description="Helical" evidence="8">
    <location>
        <begin position="62"/>
        <end position="91"/>
    </location>
</feature>
<dbReference type="OrthoDB" id="9806302at2"/>
<dbReference type="EMBL" id="FXBL01000004">
    <property type="protein sequence ID" value="SMH40136.1"/>
    <property type="molecule type" value="Genomic_DNA"/>
</dbReference>
<keyword evidence="2" id="KW-0813">Transport</keyword>
<dbReference type="Pfam" id="PF01554">
    <property type="entry name" value="MatE"/>
    <property type="match status" value="2"/>
</dbReference>
<sequence>MEQEGTQPARPVERPRQARFTSGSTLRHVISMTATGSIGLIAIFIVDALNLFYISMLGVQELAAAIGFAGTLLFFTISVSIGFTIAASALVSRALGRGDRNEAARLGGASMVFMGAATSVLALAMWPFLDTLVGWMGAKGETARICADFLRIVIPSSPIMALGMCTTGILRGVGDARRAMYVTLSGGVAAAILDPLLIFGLDLGITGAAIATVLSRFIILAVGLHGAHVVHRLIRLPDLARLKAATRPFFGIGVPALLTQIATPVGNTYVTVRMAEFGDDAVAGWAIIGRIIPVAFGVIFALSGAVGPILGQNYGARLYGRLMETMRDSLVVTLVYCLAVWALLALFSNQVADLFGAHGEARELVIFFCLFAAGSFLFNGTLFVANAAFNNLGFPGYGTLFNWGRSTLGIIPFVWVGSTYYGAKGVVAGWALGAIVFGVASAVVCFWLVRRIARTAASGAEDNIPAPPPTANSPFSTGKAATLS</sequence>
<organism evidence="9 10">
    <name type="scientific">Mesorhizobium australicum</name>
    <dbReference type="NCBI Taxonomy" id="536018"/>
    <lineage>
        <taxon>Bacteria</taxon>
        <taxon>Pseudomonadati</taxon>
        <taxon>Pseudomonadota</taxon>
        <taxon>Alphaproteobacteria</taxon>
        <taxon>Hyphomicrobiales</taxon>
        <taxon>Phyllobacteriaceae</taxon>
        <taxon>Mesorhizobium</taxon>
    </lineage>
</organism>
<keyword evidence="6 8" id="KW-0472">Membrane</keyword>
<dbReference type="RefSeq" id="WP_085464265.1">
    <property type="nucleotide sequence ID" value="NZ_FXBL01000004.1"/>
</dbReference>
<evidence type="ECO:0000256" key="4">
    <source>
        <dbReference type="ARBA" id="ARBA00022692"/>
    </source>
</evidence>
<dbReference type="PANTHER" id="PTHR43549:SF3">
    <property type="entry name" value="MULTIDRUG RESISTANCE PROTEIN YPNP-RELATED"/>
    <property type="match status" value="1"/>
</dbReference>
<evidence type="ECO:0000256" key="8">
    <source>
        <dbReference type="SAM" id="Phobius"/>
    </source>
</evidence>
<keyword evidence="4 8" id="KW-0812">Transmembrane</keyword>
<keyword evidence="5 8" id="KW-1133">Transmembrane helix</keyword>
<evidence type="ECO:0000256" key="2">
    <source>
        <dbReference type="ARBA" id="ARBA00022448"/>
    </source>
</evidence>
<feature type="region of interest" description="Disordered" evidence="7">
    <location>
        <begin position="1"/>
        <end position="20"/>
    </location>
</feature>
<feature type="region of interest" description="Disordered" evidence="7">
    <location>
        <begin position="463"/>
        <end position="484"/>
    </location>
</feature>
<reference evidence="9 10" key="1">
    <citation type="submission" date="2017-04" db="EMBL/GenBank/DDBJ databases">
        <authorList>
            <person name="Afonso C.L."/>
            <person name="Miller P.J."/>
            <person name="Scott M.A."/>
            <person name="Spackman E."/>
            <person name="Goraichik I."/>
            <person name="Dimitrov K.M."/>
            <person name="Suarez D.L."/>
            <person name="Swayne D.E."/>
        </authorList>
    </citation>
    <scope>NUCLEOTIDE SEQUENCE [LARGE SCALE GENOMIC DNA]</scope>
    <source>
        <strain evidence="9 10">B5P</strain>
    </source>
</reference>
<dbReference type="InterPro" id="IPR052031">
    <property type="entry name" value="Membrane_Transporter-Flippase"/>
</dbReference>
<evidence type="ECO:0000256" key="5">
    <source>
        <dbReference type="ARBA" id="ARBA00022989"/>
    </source>
</evidence>
<keyword evidence="3" id="KW-1003">Cell membrane</keyword>
<gene>
    <name evidence="9" type="ORF">SAMN02982922_2267</name>
</gene>
<protein>
    <submittedName>
        <fullName evidence="9">Putative efflux protein, MATE family</fullName>
    </submittedName>
</protein>
<dbReference type="GO" id="GO:0005886">
    <property type="term" value="C:plasma membrane"/>
    <property type="evidence" value="ECO:0007669"/>
    <property type="project" value="UniProtKB-SubCell"/>
</dbReference>
<evidence type="ECO:0000256" key="1">
    <source>
        <dbReference type="ARBA" id="ARBA00004429"/>
    </source>
</evidence>
<feature type="transmembrane region" description="Helical" evidence="8">
    <location>
        <begin position="427"/>
        <end position="449"/>
    </location>
</feature>
<accession>A0A1X7NS32</accession>
<keyword evidence="10" id="KW-1185">Reference proteome</keyword>
<evidence type="ECO:0000313" key="9">
    <source>
        <dbReference type="EMBL" id="SMH40136.1"/>
    </source>
</evidence>
<dbReference type="GO" id="GO:0015297">
    <property type="term" value="F:antiporter activity"/>
    <property type="evidence" value="ECO:0007669"/>
    <property type="project" value="InterPro"/>
</dbReference>
<dbReference type="NCBIfam" id="TIGR00797">
    <property type="entry name" value="matE"/>
    <property type="match status" value="1"/>
</dbReference>
<evidence type="ECO:0000313" key="10">
    <source>
        <dbReference type="Proteomes" id="UP000193083"/>
    </source>
</evidence>